<dbReference type="Pfam" id="PF07228">
    <property type="entry name" value="SpoIIE"/>
    <property type="match status" value="1"/>
</dbReference>
<feature type="domain" description="PPM-type phosphatase" evidence="1">
    <location>
        <begin position="2"/>
        <end position="218"/>
    </location>
</feature>
<dbReference type="SUPFAM" id="SSF81606">
    <property type="entry name" value="PP2C-like"/>
    <property type="match status" value="1"/>
</dbReference>
<evidence type="ECO:0000313" key="3">
    <source>
        <dbReference type="Proteomes" id="UP000175744"/>
    </source>
</evidence>
<dbReference type="InterPro" id="IPR036457">
    <property type="entry name" value="PPM-type-like_dom_sf"/>
</dbReference>
<sequence length="393" mass="43972">MSYYIDVFSDSINKYGEELCGDNVEIVSTEKGVIVVLADGLGSGVKANILATMTTKIAATMMKNGATIYETVDTIVHTLPVCSVRKLAYSTFTIVEINRDGTVYIAEYDNPPYFLINKNKDVKIERYTSIARDKVVLESKFKLEADDYLVLVSDGIVHAGIEGLLRLGWQWNNVNLFLNFLSKKEPCAKCLVSDTLNICKKLYSNKPGDDSTIVAIKIKECKYINIFTGPPKDKNKDKFAVEEFMKANGKKIVCGGTTAKIVERELNGKLEIDLSTLTEDIPPIGKMEGIDLVTEGVLTLSKVIDNLKKYIKYSSYNKKEKLDWYFKTDAASILTKNLINECTHLNLFVGKAVNPAHQNPNLSVDLSVKLNLIDELIVLMKKLRKIVTITYFD</sequence>
<dbReference type="STRING" id="1121290.CLAOCE_04480"/>
<dbReference type="Gene3D" id="3.60.40.10">
    <property type="entry name" value="PPM-type phosphatase domain"/>
    <property type="match status" value="1"/>
</dbReference>
<organism evidence="2 3">
    <name type="scientific">Clostridium acetireducens DSM 10703</name>
    <dbReference type="NCBI Taxonomy" id="1121290"/>
    <lineage>
        <taxon>Bacteria</taxon>
        <taxon>Bacillati</taxon>
        <taxon>Bacillota</taxon>
        <taxon>Clostridia</taxon>
        <taxon>Eubacteriales</taxon>
        <taxon>Clostridiaceae</taxon>
        <taxon>Clostridium</taxon>
    </lineage>
</organism>
<dbReference type="OrthoDB" id="1090916at2"/>
<proteinExistence type="predicted"/>
<dbReference type="PANTHER" id="PTHR35801">
    <property type="entry name" value="PHOSPHOSERINE PHOSPHATASE RSBX"/>
    <property type="match status" value="1"/>
</dbReference>
<dbReference type="InterPro" id="IPR039248">
    <property type="entry name" value="Ptase_RsbX"/>
</dbReference>
<evidence type="ECO:0000313" key="2">
    <source>
        <dbReference type="EMBL" id="OFI07255.1"/>
    </source>
</evidence>
<evidence type="ECO:0000259" key="1">
    <source>
        <dbReference type="SMART" id="SM00331"/>
    </source>
</evidence>
<dbReference type="SMART" id="SM00331">
    <property type="entry name" value="PP2C_SIG"/>
    <property type="match status" value="1"/>
</dbReference>
<keyword evidence="3" id="KW-1185">Reference proteome</keyword>
<protein>
    <submittedName>
        <fullName evidence="2">Stage II sporulation protein SpoIIE</fullName>
    </submittedName>
</protein>
<dbReference type="PATRIC" id="fig|1121290.3.peg.452"/>
<reference evidence="2 3" key="1">
    <citation type="submission" date="2016-06" db="EMBL/GenBank/DDBJ databases">
        <title>Genome sequence of Clostridium acetireducens DSM 10703.</title>
        <authorList>
            <person name="Poehlein A."/>
            <person name="Fluechter S."/>
            <person name="Duerre P."/>
            <person name="Daniel R."/>
        </authorList>
    </citation>
    <scope>NUCLEOTIDE SEQUENCE [LARGE SCALE GENOMIC DNA]</scope>
    <source>
        <strain evidence="2 3">DSM 10703</strain>
    </source>
</reference>
<dbReference type="RefSeq" id="WP_070109412.1">
    <property type="nucleotide sequence ID" value="NZ_LZFO01000004.1"/>
</dbReference>
<comment type="caution">
    <text evidence="2">The sequence shown here is derived from an EMBL/GenBank/DDBJ whole genome shotgun (WGS) entry which is preliminary data.</text>
</comment>
<dbReference type="Proteomes" id="UP000175744">
    <property type="component" value="Unassembled WGS sequence"/>
</dbReference>
<dbReference type="AlphaFoldDB" id="A0A1E8F1E1"/>
<dbReference type="InterPro" id="IPR001932">
    <property type="entry name" value="PPM-type_phosphatase-like_dom"/>
</dbReference>
<name>A0A1E8F1E1_9CLOT</name>
<gene>
    <name evidence="2" type="ORF">CLOACE_04480</name>
</gene>
<dbReference type="EMBL" id="LZFO01000004">
    <property type="protein sequence ID" value="OFI07255.1"/>
    <property type="molecule type" value="Genomic_DNA"/>
</dbReference>
<accession>A0A1E8F1E1</accession>
<dbReference type="PANTHER" id="PTHR35801:SF1">
    <property type="entry name" value="PHOSPHOSERINE PHOSPHATASE RSBX"/>
    <property type="match status" value="1"/>
</dbReference>